<dbReference type="AlphaFoldDB" id="A0A9P6WFL1"/>
<evidence type="ECO:0000256" key="5">
    <source>
        <dbReference type="SAM" id="MobiDB-lite"/>
    </source>
</evidence>
<feature type="coiled-coil region" evidence="4">
    <location>
        <begin position="308"/>
        <end position="335"/>
    </location>
</feature>
<proteinExistence type="predicted"/>
<dbReference type="SMART" id="SM00322">
    <property type="entry name" value="KH"/>
    <property type="match status" value="3"/>
</dbReference>
<feature type="domain" description="K Homology" evidence="6">
    <location>
        <begin position="246"/>
        <end position="319"/>
    </location>
</feature>
<accession>A0A9P6WFL1</accession>
<keyword evidence="2 3" id="KW-0694">RNA-binding</keyword>
<dbReference type="InterPro" id="IPR004087">
    <property type="entry name" value="KH_dom"/>
</dbReference>
<feature type="domain" description="K Homology" evidence="6">
    <location>
        <begin position="25"/>
        <end position="95"/>
    </location>
</feature>
<organism evidence="7 8">
    <name type="scientific">Maudiozyma exigua</name>
    <name type="common">Yeast</name>
    <name type="synonym">Kazachstania exigua</name>
    <dbReference type="NCBI Taxonomy" id="34358"/>
    <lineage>
        <taxon>Eukaryota</taxon>
        <taxon>Fungi</taxon>
        <taxon>Dikarya</taxon>
        <taxon>Ascomycota</taxon>
        <taxon>Saccharomycotina</taxon>
        <taxon>Saccharomycetes</taxon>
        <taxon>Saccharomycetales</taxon>
        <taxon>Saccharomycetaceae</taxon>
        <taxon>Maudiozyma</taxon>
    </lineage>
</organism>
<name>A0A9P6WFL1_MAUEX</name>
<comment type="caution">
    <text evidence="7">The sequence shown here is derived from an EMBL/GenBank/DDBJ whole genome shotgun (WGS) entry which is preliminary data.</text>
</comment>
<evidence type="ECO:0000259" key="6">
    <source>
        <dbReference type="SMART" id="SM00322"/>
    </source>
</evidence>
<dbReference type="Gene3D" id="3.30.1370.10">
    <property type="entry name" value="K Homology domain, type 1"/>
    <property type="match status" value="3"/>
</dbReference>
<reference evidence="7 8" key="1">
    <citation type="submission" date="2020-11" db="EMBL/GenBank/DDBJ databases">
        <title>Kefir isolates.</title>
        <authorList>
            <person name="Marcisauskas S."/>
            <person name="Kim Y."/>
            <person name="Blasche S."/>
        </authorList>
    </citation>
    <scope>NUCLEOTIDE SEQUENCE [LARGE SCALE GENOMIC DNA]</scope>
    <source>
        <strain evidence="7 8">OG2</strain>
    </source>
</reference>
<feature type="domain" description="K Homology" evidence="6">
    <location>
        <begin position="142"/>
        <end position="213"/>
    </location>
</feature>
<dbReference type="Pfam" id="PF00013">
    <property type="entry name" value="KH_1"/>
    <property type="match status" value="3"/>
</dbReference>
<dbReference type="OrthoDB" id="442947at2759"/>
<dbReference type="PANTHER" id="PTHR10288">
    <property type="entry name" value="KH DOMAIN CONTAINING RNA BINDING PROTEIN"/>
    <property type="match status" value="1"/>
</dbReference>
<gene>
    <name evidence="7" type="primary">HEK2_1</name>
    <name evidence="7" type="ORF">C6P45_002271</name>
</gene>
<keyword evidence="8" id="KW-1185">Reference proteome</keyword>
<sequence length="338" mass="37964">MQTDNHENNIAEPGTSPIGNDEDSFFMEMRALVSLDEASRIIGTKGETISKIRNDNNVKIGISKTVPGCSDRILTTSGEYTNVANSLCDVIEQLLVSYNSEKEQDENDVSLMQKKKFPFPFLNHILPLPSINEIKDSHELKNIGYIRLIVLNLQLSSIIGKQGTKIKSLIEKNGVKIVASKDFLPDSNERILEIQGFPNYISNTIKDIGTTLHNDQVITESHEQLPQQVTNAKLYYPHLKNPIDNDEVKATVLVPETFVGAMLGKQGKRLNSLRKYTNTKIIAAKATESKDDQVYFFTITGNNMKNVLMAESMLLKNLETEMERRQERISNTNNSSES</sequence>
<dbReference type="GO" id="GO:0003723">
    <property type="term" value="F:RNA binding"/>
    <property type="evidence" value="ECO:0007669"/>
    <property type="project" value="UniProtKB-UniRule"/>
</dbReference>
<evidence type="ECO:0000313" key="8">
    <source>
        <dbReference type="Proteomes" id="UP000750334"/>
    </source>
</evidence>
<evidence type="ECO:0000256" key="1">
    <source>
        <dbReference type="ARBA" id="ARBA00022737"/>
    </source>
</evidence>
<dbReference type="InterPro" id="IPR036612">
    <property type="entry name" value="KH_dom_type_1_sf"/>
</dbReference>
<dbReference type="CDD" id="cd00105">
    <property type="entry name" value="KH-I"/>
    <property type="match status" value="1"/>
</dbReference>
<dbReference type="Proteomes" id="UP000750334">
    <property type="component" value="Unassembled WGS sequence"/>
</dbReference>
<evidence type="ECO:0000256" key="4">
    <source>
        <dbReference type="SAM" id="Coils"/>
    </source>
</evidence>
<dbReference type="PROSITE" id="PS50084">
    <property type="entry name" value="KH_TYPE_1"/>
    <property type="match status" value="3"/>
</dbReference>
<keyword evidence="4" id="KW-0175">Coiled coil</keyword>
<feature type="region of interest" description="Disordered" evidence="5">
    <location>
        <begin position="1"/>
        <end position="22"/>
    </location>
</feature>
<dbReference type="SUPFAM" id="SSF54791">
    <property type="entry name" value="Eukaryotic type KH-domain (KH-domain type I)"/>
    <property type="match status" value="3"/>
</dbReference>
<dbReference type="EMBL" id="PUHR01000022">
    <property type="protein sequence ID" value="KAG0670529.1"/>
    <property type="molecule type" value="Genomic_DNA"/>
</dbReference>
<protein>
    <submittedName>
        <fullName evidence="7">RNA binding protein, heterogenous nuclear RNP-K like protein</fullName>
    </submittedName>
</protein>
<evidence type="ECO:0000256" key="2">
    <source>
        <dbReference type="ARBA" id="ARBA00022884"/>
    </source>
</evidence>
<dbReference type="InterPro" id="IPR004088">
    <property type="entry name" value="KH_dom_type_1"/>
</dbReference>
<evidence type="ECO:0000313" key="7">
    <source>
        <dbReference type="EMBL" id="KAG0670529.1"/>
    </source>
</evidence>
<evidence type="ECO:0000256" key="3">
    <source>
        <dbReference type="PROSITE-ProRule" id="PRU00117"/>
    </source>
</evidence>
<keyword evidence="1" id="KW-0677">Repeat</keyword>